<dbReference type="Proteomes" id="UP000028990">
    <property type="component" value="Unassembled WGS sequence"/>
</dbReference>
<name>A0A091DKR5_FUKDA</name>
<gene>
    <name evidence="2" type="ORF">H920_15166</name>
</gene>
<evidence type="ECO:0000256" key="1">
    <source>
        <dbReference type="SAM" id="MobiDB-lite"/>
    </source>
</evidence>
<evidence type="ECO:0000313" key="2">
    <source>
        <dbReference type="EMBL" id="KFO23406.1"/>
    </source>
</evidence>
<sequence>MTGGALQMGNPPSCALSPAGRAVDKGKHSKDMARHGMAFLEIGRVLEMGVDSICGQLVEAGVVHQEIEQEKQAILSDINDK</sequence>
<keyword evidence="3" id="KW-1185">Reference proteome</keyword>
<reference evidence="2 3" key="1">
    <citation type="submission" date="2013-11" db="EMBL/GenBank/DDBJ databases">
        <title>The Damaraland mole rat (Fukomys damarensis) genome and evolution of African mole rats.</title>
        <authorList>
            <person name="Gladyshev V.N."/>
            <person name="Fang X."/>
        </authorList>
    </citation>
    <scope>NUCLEOTIDE SEQUENCE [LARGE SCALE GENOMIC DNA]</scope>
    <source>
        <tissue evidence="2">Liver</tissue>
    </source>
</reference>
<organism evidence="2 3">
    <name type="scientific">Fukomys damarensis</name>
    <name type="common">Damaraland mole rat</name>
    <name type="synonym">Cryptomys damarensis</name>
    <dbReference type="NCBI Taxonomy" id="885580"/>
    <lineage>
        <taxon>Eukaryota</taxon>
        <taxon>Metazoa</taxon>
        <taxon>Chordata</taxon>
        <taxon>Craniata</taxon>
        <taxon>Vertebrata</taxon>
        <taxon>Euteleostomi</taxon>
        <taxon>Mammalia</taxon>
        <taxon>Eutheria</taxon>
        <taxon>Euarchontoglires</taxon>
        <taxon>Glires</taxon>
        <taxon>Rodentia</taxon>
        <taxon>Hystricomorpha</taxon>
        <taxon>Bathyergidae</taxon>
        <taxon>Fukomys</taxon>
    </lineage>
</organism>
<accession>A0A091DKR5</accession>
<proteinExistence type="predicted"/>
<dbReference type="AlphaFoldDB" id="A0A091DKR5"/>
<protein>
    <submittedName>
        <fullName evidence="2">Uncharacterized protein</fullName>
    </submittedName>
</protein>
<evidence type="ECO:0000313" key="3">
    <source>
        <dbReference type="Proteomes" id="UP000028990"/>
    </source>
</evidence>
<feature type="region of interest" description="Disordered" evidence="1">
    <location>
        <begin position="1"/>
        <end position="28"/>
    </location>
</feature>
<dbReference type="EMBL" id="KN123763">
    <property type="protein sequence ID" value="KFO23406.1"/>
    <property type="molecule type" value="Genomic_DNA"/>
</dbReference>